<dbReference type="EMBL" id="BMGA01000001">
    <property type="protein sequence ID" value="GGA67946.1"/>
    <property type="molecule type" value="Genomic_DNA"/>
</dbReference>
<dbReference type="Proteomes" id="UP000658793">
    <property type="component" value="Unassembled WGS sequence"/>
</dbReference>
<proteinExistence type="predicted"/>
<evidence type="ECO:0008006" key="3">
    <source>
        <dbReference type="Google" id="ProtNLM"/>
    </source>
</evidence>
<sequence length="181" mass="21423">MKRIKLLSLIAFSLFCFCSKKEEKPNYKYFEFSFDNTFGSCFSLKFRPNDSIYIREHWNSKTVWDSISPPREKTNYIAIISQQQRKVLNYLISKIQLKKCDSIYYENYVDGRTYSIFIDKDSVKKLIKVHSYNNVPNELDSLGAWLYQFKTKAKLIETTKKLDFITAKYVLPPPPPLPIKK</sequence>
<reference evidence="2" key="1">
    <citation type="journal article" date="2019" name="Int. J. Syst. Evol. Microbiol.">
        <title>The Global Catalogue of Microorganisms (GCM) 10K type strain sequencing project: providing services to taxonomists for standard genome sequencing and annotation.</title>
        <authorList>
            <consortium name="The Broad Institute Genomics Platform"/>
            <consortium name="The Broad Institute Genome Sequencing Center for Infectious Disease"/>
            <person name="Wu L."/>
            <person name="Ma J."/>
        </authorList>
    </citation>
    <scope>NUCLEOTIDE SEQUENCE [LARGE SCALE GENOMIC DNA]</scope>
    <source>
        <strain evidence="2">CGMCC 1.12811</strain>
    </source>
</reference>
<accession>A0ABQ1HAF4</accession>
<comment type="caution">
    <text evidence="1">The sequence shown here is derived from an EMBL/GenBank/DDBJ whole genome shotgun (WGS) entry which is preliminary data.</text>
</comment>
<gene>
    <name evidence="1" type="ORF">GCM10008015_05910</name>
</gene>
<protein>
    <recommendedName>
        <fullName evidence="3">Lipoprotein</fullName>
    </recommendedName>
</protein>
<keyword evidence="2" id="KW-1185">Reference proteome</keyword>
<evidence type="ECO:0000313" key="1">
    <source>
        <dbReference type="EMBL" id="GGA67946.1"/>
    </source>
</evidence>
<organism evidence="1 2">
    <name type="scientific">Flavobacterium palustre</name>
    <dbReference type="NCBI Taxonomy" id="1476463"/>
    <lineage>
        <taxon>Bacteria</taxon>
        <taxon>Pseudomonadati</taxon>
        <taxon>Bacteroidota</taxon>
        <taxon>Flavobacteriia</taxon>
        <taxon>Flavobacteriales</taxon>
        <taxon>Flavobacteriaceae</taxon>
        <taxon>Flavobacterium</taxon>
    </lineage>
</organism>
<name>A0ABQ1HAF4_9FLAO</name>
<dbReference type="RefSeq" id="WP_188492265.1">
    <property type="nucleotide sequence ID" value="NZ_BMGA01000001.1"/>
</dbReference>
<evidence type="ECO:0000313" key="2">
    <source>
        <dbReference type="Proteomes" id="UP000658793"/>
    </source>
</evidence>